<dbReference type="EMBL" id="LAZR01002280">
    <property type="protein sequence ID" value="KKN32057.1"/>
    <property type="molecule type" value="Genomic_DNA"/>
</dbReference>
<comment type="caution">
    <text evidence="1">The sequence shown here is derived from an EMBL/GenBank/DDBJ whole genome shotgun (WGS) entry which is preliminary data.</text>
</comment>
<dbReference type="AlphaFoldDB" id="A0A0F9Q552"/>
<organism evidence="1">
    <name type="scientific">marine sediment metagenome</name>
    <dbReference type="NCBI Taxonomy" id="412755"/>
    <lineage>
        <taxon>unclassified sequences</taxon>
        <taxon>metagenomes</taxon>
        <taxon>ecological metagenomes</taxon>
    </lineage>
</organism>
<gene>
    <name evidence="1" type="ORF">LCGC14_0817810</name>
</gene>
<protein>
    <submittedName>
        <fullName evidence="1">Uncharacterized protein</fullName>
    </submittedName>
</protein>
<reference evidence="1" key="1">
    <citation type="journal article" date="2015" name="Nature">
        <title>Complex archaea that bridge the gap between prokaryotes and eukaryotes.</title>
        <authorList>
            <person name="Spang A."/>
            <person name="Saw J.H."/>
            <person name="Jorgensen S.L."/>
            <person name="Zaremba-Niedzwiedzka K."/>
            <person name="Martijn J."/>
            <person name="Lind A.E."/>
            <person name="van Eijk R."/>
            <person name="Schleper C."/>
            <person name="Guy L."/>
            <person name="Ettema T.J."/>
        </authorList>
    </citation>
    <scope>NUCLEOTIDE SEQUENCE</scope>
</reference>
<sequence>MFYSFSYTVTTDDIATAKYRMDMYLTAGVIHQVDILFRKDAAHAINVQIFQGGHQLWPTNAGASIRADATVISFREFHQLHGAINELHALIWTTDTAVLYETIINFGLLPLRIIQPLSFDELLSAAAAL</sequence>
<proteinExistence type="predicted"/>
<evidence type="ECO:0000313" key="1">
    <source>
        <dbReference type="EMBL" id="KKN32057.1"/>
    </source>
</evidence>
<name>A0A0F9Q552_9ZZZZ</name>
<accession>A0A0F9Q552</accession>